<feature type="non-terminal residue" evidence="4">
    <location>
        <position position="172"/>
    </location>
</feature>
<dbReference type="GO" id="GO:0051059">
    <property type="term" value="F:NF-kappaB binding"/>
    <property type="evidence" value="ECO:0007669"/>
    <property type="project" value="TreeGrafter"/>
</dbReference>
<dbReference type="PROSITE" id="PS50297">
    <property type="entry name" value="ANK_REP_REGION"/>
    <property type="match status" value="3"/>
</dbReference>
<reference evidence="4 5" key="1">
    <citation type="submission" date="2024-04" db="EMBL/GenBank/DDBJ databases">
        <authorList>
            <consortium name="Genoscope - CEA"/>
            <person name="William W."/>
        </authorList>
    </citation>
    <scope>NUCLEOTIDE SEQUENCE [LARGE SCALE GENOMIC DNA]</scope>
</reference>
<keyword evidence="2 3" id="KW-0040">ANK repeat</keyword>
<dbReference type="Gene3D" id="1.25.40.20">
    <property type="entry name" value="Ankyrin repeat-containing domain"/>
    <property type="match status" value="1"/>
</dbReference>
<evidence type="ECO:0000256" key="2">
    <source>
        <dbReference type="ARBA" id="ARBA00023043"/>
    </source>
</evidence>
<dbReference type="Pfam" id="PF00023">
    <property type="entry name" value="Ank"/>
    <property type="match status" value="1"/>
</dbReference>
<dbReference type="InterPro" id="IPR036770">
    <property type="entry name" value="Ankyrin_rpt-contain_sf"/>
</dbReference>
<dbReference type="EMBL" id="CAXITT010000447">
    <property type="protein sequence ID" value="CAL1541691.1"/>
    <property type="molecule type" value="Genomic_DNA"/>
</dbReference>
<evidence type="ECO:0000313" key="4">
    <source>
        <dbReference type="EMBL" id="CAL1541691.1"/>
    </source>
</evidence>
<dbReference type="GO" id="GO:0071356">
    <property type="term" value="P:cellular response to tumor necrosis factor"/>
    <property type="evidence" value="ECO:0007669"/>
    <property type="project" value="TreeGrafter"/>
</dbReference>
<dbReference type="InterPro" id="IPR002110">
    <property type="entry name" value="Ankyrin_rpt"/>
</dbReference>
<evidence type="ECO:0000256" key="3">
    <source>
        <dbReference type="PROSITE-ProRule" id="PRU00023"/>
    </source>
</evidence>
<name>A0AAV2I772_LYMST</name>
<evidence type="ECO:0000313" key="5">
    <source>
        <dbReference type="Proteomes" id="UP001497497"/>
    </source>
</evidence>
<comment type="caution">
    <text evidence="4">The sequence shown here is derived from an EMBL/GenBank/DDBJ whole genome shotgun (WGS) entry which is preliminary data.</text>
</comment>
<dbReference type="SUPFAM" id="SSF48403">
    <property type="entry name" value="Ankyrin repeat"/>
    <property type="match status" value="1"/>
</dbReference>
<accession>A0AAV2I772</accession>
<dbReference type="SMART" id="SM00248">
    <property type="entry name" value="ANK"/>
    <property type="match status" value="4"/>
</dbReference>
<dbReference type="PANTHER" id="PTHR46680">
    <property type="entry name" value="NF-KAPPA-B INHIBITOR ALPHA"/>
    <property type="match status" value="1"/>
</dbReference>
<dbReference type="PROSITE" id="PS50088">
    <property type="entry name" value="ANK_REPEAT"/>
    <property type="match status" value="3"/>
</dbReference>
<protein>
    <submittedName>
        <fullName evidence="4">Uncharacterized protein</fullName>
    </submittedName>
</protein>
<feature type="repeat" description="ANK" evidence="3">
    <location>
        <begin position="92"/>
        <end position="124"/>
    </location>
</feature>
<keyword evidence="5" id="KW-1185">Reference proteome</keyword>
<organism evidence="4 5">
    <name type="scientific">Lymnaea stagnalis</name>
    <name type="common">Great pond snail</name>
    <name type="synonym">Helix stagnalis</name>
    <dbReference type="NCBI Taxonomy" id="6523"/>
    <lineage>
        <taxon>Eukaryota</taxon>
        <taxon>Metazoa</taxon>
        <taxon>Spiralia</taxon>
        <taxon>Lophotrochozoa</taxon>
        <taxon>Mollusca</taxon>
        <taxon>Gastropoda</taxon>
        <taxon>Heterobranchia</taxon>
        <taxon>Euthyneura</taxon>
        <taxon>Panpulmonata</taxon>
        <taxon>Hygrophila</taxon>
        <taxon>Lymnaeoidea</taxon>
        <taxon>Lymnaeidae</taxon>
        <taxon>Lymnaea</taxon>
    </lineage>
</organism>
<dbReference type="AlphaFoldDB" id="A0AAV2I772"/>
<feature type="repeat" description="ANK" evidence="3">
    <location>
        <begin position="24"/>
        <end position="56"/>
    </location>
</feature>
<dbReference type="PRINTS" id="PR01415">
    <property type="entry name" value="ANKYRIN"/>
</dbReference>
<feature type="repeat" description="ANK" evidence="3">
    <location>
        <begin position="126"/>
        <end position="158"/>
    </location>
</feature>
<keyword evidence="1" id="KW-0677">Repeat</keyword>
<proteinExistence type="predicted"/>
<gene>
    <name evidence="4" type="ORF">GSLYS_00015297001</name>
</gene>
<dbReference type="InterPro" id="IPR051070">
    <property type="entry name" value="NF-kappa-B_inhibitor"/>
</dbReference>
<dbReference type="GO" id="GO:0005829">
    <property type="term" value="C:cytosol"/>
    <property type="evidence" value="ECO:0007669"/>
    <property type="project" value="TreeGrafter"/>
</dbReference>
<sequence length="172" mass="18714">MRMVIKLINLMRIAGKGVDKFNKQQQTPLHLAVKLDFLPAVDILIKSGASINAVDCTGSSSIHMAVQGRSTKCLQMLLERCQEAELNTRNFDGLTPLHTAVDNGDLEQVELLLKYGAEIDVTDGKSGRTCLFHAAESNEKPMVELLLRHGANPDVPNYAGVTTAMAAQGRNL</sequence>
<dbReference type="PANTHER" id="PTHR46680:SF2">
    <property type="entry name" value="NF-KAPPA-B INHIBITOR ZETA"/>
    <property type="match status" value="1"/>
</dbReference>
<dbReference type="Pfam" id="PF12796">
    <property type="entry name" value="Ank_2"/>
    <property type="match status" value="1"/>
</dbReference>
<evidence type="ECO:0000256" key="1">
    <source>
        <dbReference type="ARBA" id="ARBA00022737"/>
    </source>
</evidence>
<dbReference type="Proteomes" id="UP001497497">
    <property type="component" value="Unassembled WGS sequence"/>
</dbReference>